<accession>A0A914RLX5</accession>
<feature type="transmembrane region" description="Helical" evidence="1">
    <location>
        <begin position="71"/>
        <end position="88"/>
    </location>
</feature>
<proteinExistence type="predicted"/>
<dbReference type="WBParaSite" id="PEQ_0000749901-mRNA-1">
    <property type="protein sequence ID" value="PEQ_0000749901-mRNA-1"/>
    <property type="gene ID" value="PEQ_0000749901"/>
</dbReference>
<keyword evidence="1" id="KW-1133">Transmembrane helix</keyword>
<dbReference type="Proteomes" id="UP000887564">
    <property type="component" value="Unplaced"/>
</dbReference>
<keyword evidence="1" id="KW-0472">Membrane</keyword>
<evidence type="ECO:0000313" key="3">
    <source>
        <dbReference type="WBParaSite" id="PEQ_0000749901-mRNA-1"/>
    </source>
</evidence>
<dbReference type="AlphaFoldDB" id="A0A914RLX5"/>
<evidence type="ECO:0000313" key="2">
    <source>
        <dbReference type="Proteomes" id="UP000887564"/>
    </source>
</evidence>
<sequence>MGHHRQVTEDTCKSFVENYRRLDLLCVKQSRIIDRVIYANLEQRRQENLTWDDEQSSFAVPATIKPRGRNLAISIPLMYLISFPYPIFEQSFST</sequence>
<keyword evidence="2" id="KW-1185">Reference proteome</keyword>
<reference evidence="3" key="1">
    <citation type="submission" date="2022-11" db="UniProtKB">
        <authorList>
            <consortium name="WormBaseParasite"/>
        </authorList>
    </citation>
    <scope>IDENTIFICATION</scope>
</reference>
<keyword evidence="1" id="KW-0812">Transmembrane</keyword>
<protein>
    <submittedName>
        <fullName evidence="3">Uncharacterized protein</fullName>
    </submittedName>
</protein>
<organism evidence="2 3">
    <name type="scientific">Parascaris equorum</name>
    <name type="common">Equine roundworm</name>
    <dbReference type="NCBI Taxonomy" id="6256"/>
    <lineage>
        <taxon>Eukaryota</taxon>
        <taxon>Metazoa</taxon>
        <taxon>Ecdysozoa</taxon>
        <taxon>Nematoda</taxon>
        <taxon>Chromadorea</taxon>
        <taxon>Rhabditida</taxon>
        <taxon>Spirurina</taxon>
        <taxon>Ascaridomorpha</taxon>
        <taxon>Ascaridoidea</taxon>
        <taxon>Ascarididae</taxon>
        <taxon>Parascaris</taxon>
    </lineage>
</organism>
<name>A0A914RLX5_PAREQ</name>
<evidence type="ECO:0000256" key="1">
    <source>
        <dbReference type="SAM" id="Phobius"/>
    </source>
</evidence>